<protein>
    <submittedName>
        <fullName evidence="2">Uncharacterized protein</fullName>
    </submittedName>
</protein>
<proteinExistence type="predicted"/>
<evidence type="ECO:0000313" key="3">
    <source>
        <dbReference type="Proteomes" id="UP000054270"/>
    </source>
</evidence>
<feature type="compositionally biased region" description="Acidic residues" evidence="1">
    <location>
        <begin position="738"/>
        <end position="770"/>
    </location>
</feature>
<organism evidence="2 3">
    <name type="scientific">Hypholoma sublateritium (strain FD-334 SS-4)</name>
    <dbReference type="NCBI Taxonomy" id="945553"/>
    <lineage>
        <taxon>Eukaryota</taxon>
        <taxon>Fungi</taxon>
        <taxon>Dikarya</taxon>
        <taxon>Basidiomycota</taxon>
        <taxon>Agaricomycotina</taxon>
        <taxon>Agaricomycetes</taxon>
        <taxon>Agaricomycetidae</taxon>
        <taxon>Agaricales</taxon>
        <taxon>Agaricineae</taxon>
        <taxon>Strophariaceae</taxon>
        <taxon>Hypholoma</taxon>
    </lineage>
</organism>
<dbReference type="PANTHER" id="PTHR37015:SF2">
    <property type="entry name" value="REVERSE TRANSCRIPTASE DOMAIN-CONTAINING PROTEIN"/>
    <property type="match status" value="1"/>
</dbReference>
<gene>
    <name evidence="2" type="ORF">HYPSUDRAFT_53429</name>
</gene>
<dbReference type="Proteomes" id="UP000054270">
    <property type="component" value="Unassembled WGS sequence"/>
</dbReference>
<keyword evidence="3" id="KW-1185">Reference proteome</keyword>
<accession>A0A0D2PZZ5</accession>
<feature type="region of interest" description="Disordered" evidence="1">
    <location>
        <begin position="353"/>
        <end position="374"/>
    </location>
</feature>
<dbReference type="STRING" id="945553.A0A0D2PZZ5"/>
<evidence type="ECO:0000313" key="2">
    <source>
        <dbReference type="EMBL" id="KJA24905.1"/>
    </source>
</evidence>
<feature type="region of interest" description="Disordered" evidence="1">
    <location>
        <begin position="732"/>
        <end position="774"/>
    </location>
</feature>
<reference evidence="3" key="1">
    <citation type="submission" date="2014-04" db="EMBL/GenBank/DDBJ databases">
        <title>Evolutionary Origins and Diversification of the Mycorrhizal Mutualists.</title>
        <authorList>
            <consortium name="DOE Joint Genome Institute"/>
            <consortium name="Mycorrhizal Genomics Consortium"/>
            <person name="Kohler A."/>
            <person name="Kuo A."/>
            <person name="Nagy L.G."/>
            <person name="Floudas D."/>
            <person name="Copeland A."/>
            <person name="Barry K.W."/>
            <person name="Cichocki N."/>
            <person name="Veneault-Fourrey C."/>
            <person name="LaButti K."/>
            <person name="Lindquist E.A."/>
            <person name="Lipzen A."/>
            <person name="Lundell T."/>
            <person name="Morin E."/>
            <person name="Murat C."/>
            <person name="Riley R."/>
            <person name="Ohm R."/>
            <person name="Sun H."/>
            <person name="Tunlid A."/>
            <person name="Henrissat B."/>
            <person name="Grigoriev I.V."/>
            <person name="Hibbett D.S."/>
            <person name="Martin F."/>
        </authorList>
    </citation>
    <scope>NUCLEOTIDE SEQUENCE [LARGE SCALE GENOMIC DNA]</scope>
    <source>
        <strain evidence="3">FD-334 SS-4</strain>
    </source>
</reference>
<name>A0A0D2PZZ5_HYPSF</name>
<dbReference type="EMBL" id="KN817534">
    <property type="protein sequence ID" value="KJA24905.1"/>
    <property type="molecule type" value="Genomic_DNA"/>
</dbReference>
<dbReference type="OMA" id="WNSYFAR"/>
<sequence>MASTVSPTRIGNSSLGQTLQFITEIKLQEVEKQRVLYQEHAKVIEEASAFGAKGDILKKVEVLAKAVKSWTGSGALDASKTVGGNLNLHDLDFWLIQARKDPGFSQEVAEGWASTLEEHIQHLATRLDAAKLFGNLFNEWLASGDSIAVSAQSEPDVDNVLGVGKSKDAGFEEVGRKEMHEQKEKLQSIIFEEADVDIKQLKKYLKELFESEEATKALVILRRELKKFGRDLRRLTISSSDVRNSIQGLLSSNITDEQKISTLKAFQENPAVLDEVASVLTMRMASLDTWKWPAEGLEVEFRRHLNGKYRAFTDPEIIDALLLHHIGVAWQVKFKESLLNLFKSKAWVRPPPPPATVKERLRNQLPSEDPDKSIDKERQSTFEQHFFLAQFQDSVSVTKSYDGDGNNVYDHGSVKQKLLQIMTTECYLNTALYDTYAALCSDLAWFGPSLPHASILAILEFLGVPKDWINFYSTFLSAPIRFQGDAEPRVRKRGTPIDYSLSVVCGELVVFIMDFAVNQRANGLQLYRMHDDLWLWNAEVDKVAAGWKEMQRYAALVGLEFNVEKTGAAYIGPVNPAVGAIPEGAIRWGFLKFDAASRRFRLNQEEVDQHIAEMRRQLAATKSVFGWANLYNKYMAFFFRNFGGAPPRCFGPAHVDELVDTLARIQRALFPTSSELGGGGGAVGHLRRILEERFGVTDLPEGYFYFPIASGGLGLRNTIVELLALEKRGPAVAMHDPDSDDDDDDDTASDVAIDDMNDSYSEDSEIDTDDWSPHPVGYQQRATTPAKDAFQEASAVADQKFVKRMQADTDAYRQAKENWEQNDKRLTFRFSREDEFMSFDAYTALRESCLSTWGNSYRDMLEAPDYLNVSALPKVTSATSGAMTWSSMGWYDRWVLSMYGEGVIRKYGGVKAVDPALIPVGMVELFRSSKIKLDQ</sequence>
<dbReference type="AlphaFoldDB" id="A0A0D2PZZ5"/>
<dbReference type="PANTHER" id="PTHR37015">
    <property type="entry name" value="REVERSE TRANSCRIPTASE DOMAIN-CONTAINING PROTEIN"/>
    <property type="match status" value="1"/>
</dbReference>
<evidence type="ECO:0000256" key="1">
    <source>
        <dbReference type="SAM" id="MobiDB-lite"/>
    </source>
</evidence>
<dbReference type="OrthoDB" id="74545at2759"/>